<dbReference type="Pfam" id="PF06445">
    <property type="entry name" value="GyrI-like"/>
    <property type="match status" value="1"/>
</dbReference>
<evidence type="ECO:0000259" key="1">
    <source>
        <dbReference type="Pfam" id="PF06445"/>
    </source>
</evidence>
<evidence type="ECO:0000313" key="3">
    <source>
        <dbReference type="Proteomes" id="UP000596929"/>
    </source>
</evidence>
<dbReference type="EMBL" id="JACOOO010000025">
    <property type="protein sequence ID" value="MBC5629689.1"/>
    <property type="molecule type" value="Genomic_DNA"/>
</dbReference>
<gene>
    <name evidence="2" type="ORF">H8S20_12415</name>
</gene>
<feature type="domain" description="GyrI-like small molecule binding" evidence="1">
    <location>
        <begin position="18"/>
        <end position="200"/>
    </location>
</feature>
<dbReference type="InterPro" id="IPR029442">
    <property type="entry name" value="GyrI-like"/>
</dbReference>
<dbReference type="InterPro" id="IPR011256">
    <property type="entry name" value="Reg_factor_effector_dom_sf"/>
</dbReference>
<keyword evidence="3" id="KW-1185">Reference proteome</keyword>
<name>A0ABR7DE64_9CLOT</name>
<sequence length="205" mass="24337">MKYEWRKKEKEYYLPKSKPEVVDIKEFKFIQLSGEGNPNSEGFSEAIGVLYLLAYAIKMMPRNGIDIDGYYDYVVYPLEGLWDLKEEARGKEVLDKDKLVYTLMIRQPDFVTEEVFNKAMEIVKKKKPHRLLDNVNFESREEGKCVQMMHIGSFDDEAMTFEVMKKFCNDNNLEIKTLVHREIYISDFRKTATDKLKTVLRYRVR</sequence>
<proteinExistence type="predicted"/>
<accession>A0ABR7DE64</accession>
<dbReference type="RefSeq" id="WP_186860322.1">
    <property type="nucleotide sequence ID" value="NZ_JACOOO010000025.1"/>
</dbReference>
<dbReference type="PIRSF" id="PIRSF031644">
    <property type="entry name" value="UCP031644"/>
    <property type="match status" value="1"/>
</dbReference>
<dbReference type="InterPro" id="IPR008319">
    <property type="entry name" value="GyrI-like_CCH_Lin2189-like"/>
</dbReference>
<protein>
    <submittedName>
        <fullName evidence="2">GyrI-like domain-containing protein</fullName>
    </submittedName>
</protein>
<dbReference type="SUPFAM" id="SSF55136">
    <property type="entry name" value="Probable bacterial effector-binding domain"/>
    <property type="match status" value="1"/>
</dbReference>
<reference evidence="2 3" key="1">
    <citation type="submission" date="2020-08" db="EMBL/GenBank/DDBJ databases">
        <title>Genome public.</title>
        <authorList>
            <person name="Liu C."/>
            <person name="Sun Q."/>
        </authorList>
    </citation>
    <scope>NUCLEOTIDE SEQUENCE [LARGE SCALE GENOMIC DNA]</scope>
    <source>
        <strain evidence="2 3">NSJ-6</strain>
    </source>
</reference>
<dbReference type="Gene3D" id="3.20.80.10">
    <property type="entry name" value="Regulatory factor, effector binding domain"/>
    <property type="match status" value="1"/>
</dbReference>
<comment type="caution">
    <text evidence="2">The sequence shown here is derived from an EMBL/GenBank/DDBJ whole genome shotgun (WGS) entry which is preliminary data.</text>
</comment>
<dbReference type="Proteomes" id="UP000596929">
    <property type="component" value="Unassembled WGS sequence"/>
</dbReference>
<evidence type="ECO:0000313" key="2">
    <source>
        <dbReference type="EMBL" id="MBC5629689.1"/>
    </source>
</evidence>
<organism evidence="2 3">
    <name type="scientific">Clostridium hominis</name>
    <dbReference type="NCBI Taxonomy" id="2763036"/>
    <lineage>
        <taxon>Bacteria</taxon>
        <taxon>Bacillati</taxon>
        <taxon>Bacillota</taxon>
        <taxon>Clostridia</taxon>
        <taxon>Eubacteriales</taxon>
        <taxon>Clostridiaceae</taxon>
        <taxon>Clostridium</taxon>
    </lineage>
</organism>